<keyword evidence="9 11" id="KW-0119">Carbohydrate metabolism</keyword>
<evidence type="ECO:0000256" key="4">
    <source>
        <dbReference type="ARBA" id="ARBA00022695"/>
    </source>
</evidence>
<dbReference type="PANTHER" id="PTHR46969">
    <property type="entry name" value="BIFUNCTIONAL PROTEIN HLDE"/>
    <property type="match status" value="1"/>
</dbReference>
<comment type="pathway">
    <text evidence="11">Nucleotide-sugar biosynthesis; ADP-L-glycero-beta-D-manno-heptose biosynthesis; ADP-L-glycero-beta-D-manno-heptose from D-glycero-beta-D-manno-heptose 7-phosphate: step 1/4.</text>
</comment>
<feature type="region of interest" description="Ribokinase" evidence="11">
    <location>
        <begin position="1"/>
        <end position="321"/>
    </location>
</feature>
<dbReference type="InterPro" id="IPR014729">
    <property type="entry name" value="Rossmann-like_a/b/a_fold"/>
</dbReference>
<dbReference type="InterPro" id="IPR029056">
    <property type="entry name" value="Ribokinase-like"/>
</dbReference>
<keyword evidence="6 11" id="KW-0418">Kinase</keyword>
<feature type="active site" evidence="11">
    <location>
        <position position="267"/>
    </location>
</feature>
<comment type="subunit">
    <text evidence="11">Homodimer.</text>
</comment>
<comment type="caution">
    <text evidence="14">The sequence shown here is derived from an EMBL/GenBank/DDBJ whole genome shotgun (WGS) entry which is preliminary data.</text>
</comment>
<feature type="binding site" evidence="11">
    <location>
        <begin position="198"/>
        <end position="201"/>
    </location>
    <ligand>
        <name>ATP</name>
        <dbReference type="ChEBI" id="CHEBI:30616"/>
    </ligand>
</feature>
<evidence type="ECO:0000259" key="12">
    <source>
        <dbReference type="Pfam" id="PF00294"/>
    </source>
</evidence>
<evidence type="ECO:0000259" key="13">
    <source>
        <dbReference type="Pfam" id="PF01467"/>
    </source>
</evidence>
<evidence type="ECO:0000256" key="11">
    <source>
        <dbReference type="HAMAP-Rule" id="MF_01603"/>
    </source>
</evidence>
<dbReference type="InterPro" id="IPR011611">
    <property type="entry name" value="PfkB_dom"/>
</dbReference>
<evidence type="ECO:0000256" key="8">
    <source>
        <dbReference type="ARBA" id="ARBA00023268"/>
    </source>
</evidence>
<dbReference type="Pfam" id="PF00294">
    <property type="entry name" value="PfkB"/>
    <property type="match status" value="1"/>
</dbReference>
<evidence type="ECO:0000256" key="2">
    <source>
        <dbReference type="ARBA" id="ARBA00003753"/>
    </source>
</evidence>
<dbReference type="Proteomes" id="UP001062776">
    <property type="component" value="Unassembled WGS sequence"/>
</dbReference>
<dbReference type="InterPro" id="IPR023030">
    <property type="entry name" value="Bifunc_HldE"/>
</dbReference>
<keyword evidence="5 11" id="KW-0547">Nucleotide-binding</keyword>
<dbReference type="EMBL" id="BAPV01000002">
    <property type="protein sequence ID" value="GBQ83521.1"/>
    <property type="molecule type" value="Genomic_DNA"/>
</dbReference>
<keyword evidence="3 11" id="KW-0808">Transferase</keyword>
<proteinExistence type="inferred from homology"/>
<comment type="pathway">
    <text evidence="11">Nucleotide-sugar biosynthesis; ADP-L-glycero-beta-D-manno-heptose biosynthesis; ADP-L-glycero-beta-D-manno-heptose from D-glycero-beta-D-manno-heptose 7-phosphate: step 3/4.</text>
</comment>
<dbReference type="InterPro" id="IPR011914">
    <property type="entry name" value="RfaE_dom_II"/>
</dbReference>
<accession>A0ABQ0PWQ3</accession>
<protein>
    <recommendedName>
        <fullName evidence="11">Bifunctional protein HldE</fullName>
    </recommendedName>
    <domain>
        <recommendedName>
            <fullName evidence="11">D-beta-D-heptose 7-phosphate kinase</fullName>
            <ecNumber evidence="11">2.7.1.167</ecNumber>
        </recommendedName>
        <alternativeName>
            <fullName evidence="11">D-beta-D-heptose 7-phosphotransferase</fullName>
        </alternativeName>
        <alternativeName>
            <fullName evidence="11">D-glycero-beta-D-manno-heptose-7-phosphate kinase</fullName>
        </alternativeName>
    </domain>
    <domain>
        <recommendedName>
            <fullName evidence="11">D-beta-D-heptose 1-phosphate adenylyltransferase</fullName>
            <ecNumber evidence="11">2.7.7.70</ecNumber>
        </recommendedName>
        <alternativeName>
            <fullName evidence="11">D-glycero-beta-D-manno-heptose 1-phosphate adenylyltransferase</fullName>
        </alternativeName>
    </domain>
</protein>
<dbReference type="NCBIfam" id="TIGR00125">
    <property type="entry name" value="cyt_tran_rel"/>
    <property type="match status" value="1"/>
</dbReference>
<dbReference type="PANTHER" id="PTHR46969:SF1">
    <property type="entry name" value="BIFUNCTIONAL PROTEIN HLDE"/>
    <property type="match status" value="1"/>
</dbReference>
<sequence>MISDFIFGRVLIIGDLLLDCYIHGSVDRISPEAPVPVLLRAKHSTVPGGAANVAMNAAALGCTVDLVGLVGQDSSAREFRKAIGRQPNIDPGHLVEDADWVTITKTRVLSGRQQIVRIDEEPSVVIPAAVQERLIAAALAAMERADVIVCSDYAKGVLSDGVLQAVIRAANQRGIPVVIDPKRRDLTAYKGAQLITPNRKELAAATGLPVGSDTEIHFAALAAQEQFGGDVLVTRSEEGMTLLERNGRMTHAHVPKSEVFDVSGAGDTVVATLAGMISARADLRTAMVIATNAASIVVGKLGTATVSRAELSAALKSKIDRDGVIATLPQAQAMIEAWRQHGARVVFTNGCFDLLHPGHIALIQAAAREGDKLIVALNSDASVRRLKGEERPLQDERARAIVMGALRDVDLVVIFEEDTPYETICALRPDIIVKGADYTEDEVVGGDIVKSYGGRVVLADLVSGRSTTSIVSKMKTAPQADTPSGP</sequence>
<organism evidence="14 15">
    <name type="scientific">Asaia krungthepensis NRIC 0535</name>
    <dbReference type="NCBI Taxonomy" id="1307925"/>
    <lineage>
        <taxon>Bacteria</taxon>
        <taxon>Pseudomonadati</taxon>
        <taxon>Pseudomonadota</taxon>
        <taxon>Alphaproteobacteria</taxon>
        <taxon>Acetobacterales</taxon>
        <taxon>Acetobacteraceae</taxon>
        <taxon>Asaia</taxon>
    </lineage>
</organism>
<feature type="domain" description="Carbohydrate kinase PfkB" evidence="12">
    <location>
        <begin position="26"/>
        <end position="305"/>
    </location>
</feature>
<dbReference type="EC" id="2.7.1.167" evidence="11"/>
<keyword evidence="15" id="KW-1185">Reference proteome</keyword>
<evidence type="ECO:0000313" key="14">
    <source>
        <dbReference type="EMBL" id="GBQ83521.1"/>
    </source>
</evidence>
<dbReference type="HAMAP" id="MF_01603">
    <property type="entry name" value="HldE"/>
    <property type="match status" value="1"/>
</dbReference>
<dbReference type="RefSeq" id="WP_264814096.1">
    <property type="nucleotide sequence ID" value="NZ_BAPV01000002.1"/>
</dbReference>
<comment type="catalytic activity">
    <reaction evidence="11">
        <text>D-glycero-beta-D-manno-heptose 7-phosphate + ATP = D-glycero-beta-D-manno-heptose 1,7-bisphosphate + ADP + H(+)</text>
        <dbReference type="Rhea" id="RHEA:27473"/>
        <dbReference type="ChEBI" id="CHEBI:15378"/>
        <dbReference type="ChEBI" id="CHEBI:30616"/>
        <dbReference type="ChEBI" id="CHEBI:60204"/>
        <dbReference type="ChEBI" id="CHEBI:60208"/>
        <dbReference type="ChEBI" id="CHEBI:456216"/>
        <dbReference type="EC" id="2.7.1.167"/>
    </reaction>
</comment>
<comment type="similarity">
    <text evidence="11">In the N-terminal section; belongs to the carbohydrate kinase PfkB family.</text>
</comment>
<dbReference type="Gene3D" id="3.40.1190.20">
    <property type="match status" value="1"/>
</dbReference>
<evidence type="ECO:0000256" key="9">
    <source>
        <dbReference type="ARBA" id="ARBA00023277"/>
    </source>
</evidence>
<dbReference type="InterPro" id="IPR004821">
    <property type="entry name" value="Cyt_trans-like"/>
</dbReference>
<dbReference type="CDD" id="cd01172">
    <property type="entry name" value="RfaE_like"/>
    <property type="match status" value="1"/>
</dbReference>
<dbReference type="NCBIfam" id="TIGR02199">
    <property type="entry name" value="rfaE_dom_II"/>
    <property type="match status" value="1"/>
</dbReference>
<evidence type="ECO:0000313" key="15">
    <source>
        <dbReference type="Proteomes" id="UP001062776"/>
    </source>
</evidence>
<keyword evidence="4 11" id="KW-0548">Nucleotidyltransferase</keyword>
<comment type="function">
    <text evidence="1 11">Catalyzes the phosphorylation of D-glycero-D-manno-heptose 7-phosphate at the C-1 position to selectively form D-glycero-beta-D-manno-heptose-1,7-bisphosphate.</text>
</comment>
<dbReference type="SUPFAM" id="SSF52374">
    <property type="entry name" value="Nucleotidylyl transferase"/>
    <property type="match status" value="1"/>
</dbReference>
<evidence type="ECO:0000256" key="6">
    <source>
        <dbReference type="ARBA" id="ARBA00022777"/>
    </source>
</evidence>
<reference evidence="14" key="1">
    <citation type="submission" date="2013-04" db="EMBL/GenBank/DDBJ databases">
        <title>The genome sequencing project of 58 acetic acid bacteria.</title>
        <authorList>
            <person name="Okamoto-Kainuma A."/>
            <person name="Ishikawa M."/>
            <person name="Umino S."/>
            <person name="Koizumi Y."/>
            <person name="Shiwa Y."/>
            <person name="Yoshikawa H."/>
            <person name="Matsutani M."/>
            <person name="Matsushita K."/>
        </authorList>
    </citation>
    <scope>NUCLEOTIDE SEQUENCE</scope>
    <source>
        <strain evidence="14">NRIC 0535</strain>
    </source>
</reference>
<dbReference type="InterPro" id="IPR011913">
    <property type="entry name" value="RfaE_dom_I"/>
</dbReference>
<evidence type="ECO:0000256" key="1">
    <source>
        <dbReference type="ARBA" id="ARBA00002319"/>
    </source>
</evidence>
<feature type="region of interest" description="Cytidylyltransferase" evidence="11">
    <location>
        <begin position="347"/>
        <end position="486"/>
    </location>
</feature>
<dbReference type="Pfam" id="PF01467">
    <property type="entry name" value="CTP_transf_like"/>
    <property type="match status" value="1"/>
</dbReference>
<keyword evidence="8 11" id="KW-0511">Multifunctional enzyme</keyword>
<evidence type="ECO:0000256" key="10">
    <source>
        <dbReference type="ARBA" id="ARBA00047428"/>
    </source>
</evidence>
<feature type="domain" description="Cytidyltransferase-like" evidence="13">
    <location>
        <begin position="347"/>
        <end position="441"/>
    </location>
</feature>
<evidence type="ECO:0000256" key="7">
    <source>
        <dbReference type="ARBA" id="ARBA00022840"/>
    </source>
</evidence>
<dbReference type="SUPFAM" id="SSF53613">
    <property type="entry name" value="Ribokinase-like"/>
    <property type="match status" value="1"/>
</dbReference>
<dbReference type="EC" id="2.7.7.70" evidence="11"/>
<dbReference type="Gene3D" id="3.40.50.620">
    <property type="entry name" value="HUPs"/>
    <property type="match status" value="1"/>
</dbReference>
<comment type="similarity">
    <text evidence="11">In the C-terminal section; belongs to the cytidylyltransferase family.</text>
</comment>
<dbReference type="NCBIfam" id="TIGR02198">
    <property type="entry name" value="rfaE_dom_I"/>
    <property type="match status" value="1"/>
</dbReference>
<name>A0ABQ0PWQ3_9PROT</name>
<keyword evidence="7 11" id="KW-0067">ATP-binding</keyword>
<evidence type="ECO:0000256" key="5">
    <source>
        <dbReference type="ARBA" id="ARBA00022741"/>
    </source>
</evidence>
<gene>
    <name evidence="11" type="primary">hldE</name>
    <name evidence="14" type="ORF">AA0535_0270</name>
</gene>
<evidence type="ECO:0000256" key="3">
    <source>
        <dbReference type="ARBA" id="ARBA00022679"/>
    </source>
</evidence>
<comment type="function">
    <text evidence="2 11">Catalyzes the ADP transfer from ATP to D-glycero-beta-D-manno-heptose 1-phosphate, yielding ADP-D-glycero-beta-D-manno-heptose.</text>
</comment>
<comment type="catalytic activity">
    <reaction evidence="10 11">
        <text>D-glycero-beta-D-manno-heptose 1-phosphate + ATP + H(+) = ADP-D-glycero-beta-D-manno-heptose + diphosphate</text>
        <dbReference type="Rhea" id="RHEA:27465"/>
        <dbReference type="ChEBI" id="CHEBI:15378"/>
        <dbReference type="ChEBI" id="CHEBI:30616"/>
        <dbReference type="ChEBI" id="CHEBI:33019"/>
        <dbReference type="ChEBI" id="CHEBI:59967"/>
        <dbReference type="ChEBI" id="CHEBI:61593"/>
        <dbReference type="EC" id="2.7.7.70"/>
    </reaction>
</comment>